<feature type="domain" description="Glycosyl-hydrolase 97 catalytic" evidence="2">
    <location>
        <begin position="291"/>
        <end position="466"/>
    </location>
</feature>
<dbReference type="SUPFAM" id="SSF51445">
    <property type="entry name" value="(Trans)glycosidases"/>
    <property type="match status" value="1"/>
</dbReference>
<gene>
    <name evidence="5" type="ORF">SAMN06265222_12046</name>
</gene>
<evidence type="ECO:0000313" key="6">
    <source>
        <dbReference type="Proteomes" id="UP001158067"/>
    </source>
</evidence>
<dbReference type="InterPro" id="IPR013785">
    <property type="entry name" value="Aldolase_TIM"/>
</dbReference>
<feature type="domain" description="Glycosyl-hydrolase 97 C-terminal oligomerisation" evidence="4">
    <location>
        <begin position="563"/>
        <end position="662"/>
    </location>
</feature>
<evidence type="ECO:0000256" key="1">
    <source>
        <dbReference type="SAM" id="SignalP"/>
    </source>
</evidence>
<name>A0ABY1QRX1_9BACT</name>
<evidence type="ECO:0000259" key="4">
    <source>
        <dbReference type="Pfam" id="PF14509"/>
    </source>
</evidence>
<reference evidence="5 6" key="1">
    <citation type="submission" date="2017-05" db="EMBL/GenBank/DDBJ databases">
        <authorList>
            <person name="Varghese N."/>
            <person name="Submissions S."/>
        </authorList>
    </citation>
    <scope>NUCLEOTIDE SEQUENCE [LARGE SCALE GENOMIC DNA]</scope>
    <source>
        <strain evidence="5 6">DSM 25457</strain>
    </source>
</reference>
<keyword evidence="6" id="KW-1185">Reference proteome</keyword>
<dbReference type="InterPro" id="IPR029483">
    <property type="entry name" value="GH97_C"/>
</dbReference>
<dbReference type="PANTHER" id="PTHR35803">
    <property type="entry name" value="GLUCAN 1,4-ALPHA-GLUCOSIDASE SUSB-RELATED"/>
    <property type="match status" value="1"/>
</dbReference>
<organism evidence="5 6">
    <name type="scientific">Neorhodopirellula lusitana</name>
    <dbReference type="NCBI Taxonomy" id="445327"/>
    <lineage>
        <taxon>Bacteria</taxon>
        <taxon>Pseudomonadati</taxon>
        <taxon>Planctomycetota</taxon>
        <taxon>Planctomycetia</taxon>
        <taxon>Pirellulales</taxon>
        <taxon>Pirellulaceae</taxon>
        <taxon>Neorhodopirellula</taxon>
    </lineage>
</organism>
<sequence length="666" mass="74198">MSRFVVPLAIFFALISLCSMPNASANAVRVSSPDQQTKVVLDLVDGMPVWQVQTRGTTILDNSPLRIFRGKSKQPCHAFASSTVSESQHDSTWHPTWGQTSSVRNHYREVAWELTDSENPKNDVTIQVRVFDDSVAIRYVPVDSSIKIGDETGLNFGGDFTFWCANGERANLGPLKLSQWGAERLQAPMTFQVSDDLFGSVLEAAIYDQYPFSISKSKVSDRKLPSFRTRTGVASVAKSGLTSWRVLLFGRNAGDLITNQTLVNLNPECEIEDTSWIKPGLAMWDWRAWGATAPDGFQYGLDMESWRRMIDFAASKENVRYLLLDANWYGPEFDPKSNPTTSRDHLVSQTEAGAVVRSPAPEDWSDPIDVPAIIQYGKERGVGVILYFNDHARKNFDFETTLALYEQWGAAGIKYGFMATSGDAKTLQTRHIVEMCAKHKLICDFHDGPIPGSGDVRTYPNYLAREFCHAQADAKRSFTPETFCTTVFVNMLTGPLDMNNGLYAIQNAEVDRPRIFNKVFTTVVAETARVMIVDSGLAIIPDIPEAYEERADLFAFLEALPMTWDETRVLNAKVGDHITIARRSGKQWFVASACDENGAELPIDLSFLDAETQYEATLFADTAETHYKSNPQSYQVTTQTVTRDDRNTAKLAAGGGHCMLIKPIAK</sequence>
<dbReference type="EMBL" id="FXUG01000020">
    <property type="protein sequence ID" value="SMP75922.1"/>
    <property type="molecule type" value="Genomic_DNA"/>
</dbReference>
<feature type="chain" id="PRO_5047428647" evidence="1">
    <location>
        <begin position="26"/>
        <end position="666"/>
    </location>
</feature>
<dbReference type="RefSeq" id="WP_283435138.1">
    <property type="nucleotide sequence ID" value="NZ_FXUG01000020.1"/>
</dbReference>
<feature type="domain" description="Glycosyl-hydrolase 97 N-terminal" evidence="3">
    <location>
        <begin position="30"/>
        <end position="266"/>
    </location>
</feature>
<comment type="caution">
    <text evidence="5">The sequence shown here is derived from an EMBL/GenBank/DDBJ whole genome shotgun (WGS) entry which is preliminary data.</text>
</comment>
<dbReference type="Proteomes" id="UP001158067">
    <property type="component" value="Unassembled WGS sequence"/>
</dbReference>
<evidence type="ECO:0000259" key="2">
    <source>
        <dbReference type="Pfam" id="PF10566"/>
    </source>
</evidence>
<dbReference type="Pfam" id="PF14509">
    <property type="entry name" value="GH97_C"/>
    <property type="match status" value="1"/>
</dbReference>
<dbReference type="Pfam" id="PF10566">
    <property type="entry name" value="Glyco_hydro_97"/>
    <property type="match status" value="1"/>
</dbReference>
<dbReference type="InterPro" id="IPR052720">
    <property type="entry name" value="Glycosyl_hydrolase_97"/>
</dbReference>
<feature type="signal peptide" evidence="1">
    <location>
        <begin position="1"/>
        <end position="25"/>
    </location>
</feature>
<dbReference type="InterPro" id="IPR019563">
    <property type="entry name" value="GH97_catalytic"/>
</dbReference>
<dbReference type="Gene3D" id="2.70.98.10">
    <property type="match status" value="1"/>
</dbReference>
<proteinExistence type="predicted"/>
<evidence type="ECO:0000259" key="3">
    <source>
        <dbReference type="Pfam" id="PF14508"/>
    </source>
</evidence>
<dbReference type="InterPro" id="IPR014718">
    <property type="entry name" value="GH-type_carb-bd"/>
</dbReference>
<dbReference type="Pfam" id="PF14508">
    <property type="entry name" value="GH97_N"/>
    <property type="match status" value="1"/>
</dbReference>
<protein>
    <submittedName>
        <fullName evidence="5">Alpha-glucosidase</fullName>
    </submittedName>
</protein>
<evidence type="ECO:0000313" key="5">
    <source>
        <dbReference type="EMBL" id="SMP75922.1"/>
    </source>
</evidence>
<dbReference type="Gene3D" id="3.20.20.70">
    <property type="entry name" value="Aldolase class I"/>
    <property type="match status" value="1"/>
</dbReference>
<dbReference type="InterPro" id="IPR017853">
    <property type="entry name" value="GH"/>
</dbReference>
<keyword evidence="1" id="KW-0732">Signal</keyword>
<accession>A0ABY1QRX1</accession>
<dbReference type="InterPro" id="IPR029486">
    <property type="entry name" value="GH97_N"/>
</dbReference>